<protein>
    <submittedName>
        <fullName evidence="5">Protein containing tetratricopeptide repeat</fullName>
    </submittedName>
</protein>
<evidence type="ECO:0000259" key="4">
    <source>
        <dbReference type="Pfam" id="PF23914"/>
    </source>
</evidence>
<evidence type="ECO:0000256" key="1">
    <source>
        <dbReference type="ARBA" id="ARBA00022737"/>
    </source>
</evidence>
<evidence type="ECO:0000313" key="6">
    <source>
        <dbReference type="Proteomes" id="UP000053091"/>
    </source>
</evidence>
<dbReference type="Pfam" id="PF23914">
    <property type="entry name" value="TPR_CcmH_CycH"/>
    <property type="match status" value="1"/>
</dbReference>
<keyword evidence="2 3" id="KW-0802">TPR repeat</keyword>
<evidence type="ECO:0000313" key="5">
    <source>
        <dbReference type="EMBL" id="GAP44164.1"/>
    </source>
</evidence>
<dbReference type="AlphaFoldDB" id="A0A0S7C2Y1"/>
<dbReference type="InterPro" id="IPR011990">
    <property type="entry name" value="TPR-like_helical_dom_sf"/>
</dbReference>
<dbReference type="SUPFAM" id="SSF48452">
    <property type="entry name" value="TPR-like"/>
    <property type="match status" value="2"/>
</dbReference>
<feature type="repeat" description="TPR" evidence="3">
    <location>
        <begin position="80"/>
        <end position="113"/>
    </location>
</feature>
<dbReference type="Pfam" id="PF13181">
    <property type="entry name" value="TPR_8"/>
    <property type="match status" value="1"/>
</dbReference>
<dbReference type="InterPro" id="IPR056413">
    <property type="entry name" value="TPR_CcmH_CycH"/>
</dbReference>
<gene>
    <name evidence="5" type="ORF">TBC1_112327</name>
</gene>
<keyword evidence="6" id="KW-1185">Reference proteome</keyword>
<dbReference type="SMART" id="SM00028">
    <property type="entry name" value="TPR"/>
    <property type="match status" value="10"/>
</dbReference>
<dbReference type="Proteomes" id="UP000053091">
    <property type="component" value="Unassembled WGS sequence"/>
</dbReference>
<dbReference type="Pfam" id="PF13432">
    <property type="entry name" value="TPR_16"/>
    <property type="match status" value="2"/>
</dbReference>
<feature type="repeat" description="TPR" evidence="3">
    <location>
        <begin position="429"/>
        <end position="462"/>
    </location>
</feature>
<dbReference type="EMBL" id="DF968182">
    <property type="protein sequence ID" value="GAP44164.1"/>
    <property type="molecule type" value="Genomic_DNA"/>
</dbReference>
<proteinExistence type="predicted"/>
<dbReference type="OrthoDB" id="9814220at2"/>
<sequence length="580" mass="66159">MHYYRIIALILISFLSFRLNAQELPEGGEDSISKEDARLYREQQKARNLFFEANKAKLTGNAERALELFNECVNQDPLNDAAWYELAQLYFQKNNPEKSIESARKAYEISPDNTWYSLTLASLYANNNQPEQAGLIYEKLLLSDPQNTEYAIELANIWLQLNKPAEAIKIYDQLESRLGINEDLSMRKHRIYLATGKSKKALEELEKLAEANAWDSRILSMLAEYYLLQGKSDEALATYKKIQLVDPDNAYINISLADYYRQQGDLEKATESLKAGFANPYLDADTKIQVMMSYYSQVKDYDGIEDDVLELSEILAEIHPNDPRALMLRGEMLMMSDEYGEAREMFRKVNQLDPGKYQVWENLLRTNAILEDYGQLALESLQASELFPMQPMPYYFNGFSNYMLKNYEMAVQSLTNGVKLVAGDNRLISDFYSMIGDAHHALGNHAESFSAYESSLKANSENALVLNNYAYYLSLRKENLEKAKEMSEKANRLVPGNASYLDTYAWVLYQIGDYNSALIYAEQALKADGSASAVVMEHYGDILFRLGRNNKAIDAWEKARAAGEGSALLEQKLKDGKLYE</sequence>
<accession>A0A0S7C2Y1</accession>
<feature type="domain" description="Cytochrome c-type biogenesis protein H TPR" evidence="4">
    <location>
        <begin position="74"/>
        <end position="181"/>
    </location>
</feature>
<keyword evidence="1" id="KW-0677">Repeat</keyword>
<evidence type="ECO:0000256" key="2">
    <source>
        <dbReference type="ARBA" id="ARBA00022803"/>
    </source>
</evidence>
<dbReference type="PATRIC" id="fig|1678841.3.peg.2603"/>
<dbReference type="PANTHER" id="PTHR45586:SF1">
    <property type="entry name" value="LIPOPOLYSACCHARIDE ASSEMBLY PROTEIN B"/>
    <property type="match status" value="1"/>
</dbReference>
<dbReference type="Gene3D" id="1.25.40.10">
    <property type="entry name" value="Tetratricopeptide repeat domain"/>
    <property type="match status" value="4"/>
</dbReference>
<organism evidence="5">
    <name type="scientific">Lentimicrobium saccharophilum</name>
    <dbReference type="NCBI Taxonomy" id="1678841"/>
    <lineage>
        <taxon>Bacteria</taxon>
        <taxon>Pseudomonadati</taxon>
        <taxon>Bacteroidota</taxon>
        <taxon>Bacteroidia</taxon>
        <taxon>Bacteroidales</taxon>
        <taxon>Lentimicrobiaceae</taxon>
        <taxon>Lentimicrobium</taxon>
    </lineage>
</organism>
<dbReference type="SUPFAM" id="SSF81901">
    <property type="entry name" value="HCP-like"/>
    <property type="match status" value="1"/>
</dbReference>
<dbReference type="STRING" id="1678841.TBC1_112327"/>
<name>A0A0S7C2Y1_9BACT</name>
<dbReference type="RefSeq" id="WP_062042487.1">
    <property type="nucleotide sequence ID" value="NZ_DF968182.1"/>
</dbReference>
<evidence type="ECO:0000256" key="3">
    <source>
        <dbReference type="PROSITE-ProRule" id="PRU00339"/>
    </source>
</evidence>
<reference evidence="5" key="1">
    <citation type="journal article" date="2015" name="Genome Announc.">
        <title>Draft Genome Sequence of Bacteroidales Strain TBC1, a Novel Isolate from a Methanogenic Wastewater Treatment System.</title>
        <authorList>
            <person name="Tourlousse D.M."/>
            <person name="Matsuura N."/>
            <person name="Sun L."/>
            <person name="Toyonaga M."/>
            <person name="Kuroda K."/>
            <person name="Ohashi A."/>
            <person name="Cruz R."/>
            <person name="Yamaguchi T."/>
            <person name="Sekiguchi Y."/>
        </authorList>
    </citation>
    <scope>NUCLEOTIDE SEQUENCE [LARGE SCALE GENOMIC DNA]</scope>
    <source>
        <strain evidence="5">TBC1</strain>
    </source>
</reference>
<dbReference type="InterPro" id="IPR019734">
    <property type="entry name" value="TPR_rpt"/>
</dbReference>
<feature type="repeat" description="TPR" evidence="3">
    <location>
        <begin position="323"/>
        <end position="356"/>
    </location>
</feature>
<dbReference type="PANTHER" id="PTHR45586">
    <property type="entry name" value="TPR REPEAT-CONTAINING PROTEIN PA4667"/>
    <property type="match status" value="1"/>
</dbReference>
<dbReference type="PROSITE" id="PS50005">
    <property type="entry name" value="TPR"/>
    <property type="match status" value="4"/>
</dbReference>
<feature type="repeat" description="TPR" evidence="3">
    <location>
        <begin position="216"/>
        <end position="249"/>
    </location>
</feature>
<dbReference type="InterPro" id="IPR051012">
    <property type="entry name" value="CellSynth/LPSAsmb/PSIAsmb"/>
</dbReference>